<dbReference type="PANTHER" id="PTHR43380">
    <property type="entry name" value="2-OXOISOVALERATE DEHYDROGENASE SUBUNIT ALPHA, MITOCHONDRIAL"/>
    <property type="match status" value="1"/>
</dbReference>
<dbReference type="Pfam" id="PF00676">
    <property type="entry name" value="E1_dh"/>
    <property type="match status" value="1"/>
</dbReference>
<feature type="domain" description="Dehydrogenase E1 component" evidence="2">
    <location>
        <begin position="25"/>
        <end position="314"/>
    </location>
</feature>
<evidence type="ECO:0000313" key="3">
    <source>
        <dbReference type="EMBL" id="HIH15867.1"/>
    </source>
</evidence>
<keyword evidence="3" id="KW-0670">Pyruvate</keyword>
<dbReference type="InterPro" id="IPR050771">
    <property type="entry name" value="Alpha-ketoacid_DH_E1_comp"/>
</dbReference>
<dbReference type="GO" id="GO:0044272">
    <property type="term" value="P:sulfur compound biosynthetic process"/>
    <property type="evidence" value="ECO:0007669"/>
    <property type="project" value="UniProtKB-ARBA"/>
</dbReference>
<keyword evidence="1" id="KW-0560">Oxidoreductase</keyword>
<evidence type="ECO:0000313" key="5">
    <source>
        <dbReference type="Proteomes" id="UP000564964"/>
    </source>
</evidence>
<dbReference type="Gene3D" id="3.40.50.970">
    <property type="match status" value="1"/>
</dbReference>
<dbReference type="Proteomes" id="UP000564964">
    <property type="component" value="Unassembled WGS sequence"/>
</dbReference>
<dbReference type="EMBL" id="JAGVWE010000004">
    <property type="protein sequence ID" value="MBS3063207.1"/>
    <property type="molecule type" value="Genomic_DNA"/>
</dbReference>
<organism evidence="3 5">
    <name type="scientific">Candidatus Iainarchaeum sp</name>
    <dbReference type="NCBI Taxonomy" id="3101447"/>
    <lineage>
        <taxon>Archaea</taxon>
        <taxon>Candidatus Iainarchaeota</taxon>
        <taxon>Candidatus Iainarchaeia</taxon>
        <taxon>Candidatus Iainarchaeales</taxon>
        <taxon>Candidatus Iainarchaeaceae</taxon>
        <taxon>Candidatus Iainarchaeum</taxon>
    </lineage>
</organism>
<gene>
    <name evidence="3" type="primary">pdhA</name>
    <name evidence="3" type="ORF">HA252_00495</name>
    <name evidence="4" type="ORF">J4203_04995</name>
</gene>
<dbReference type="GO" id="GO:0009083">
    <property type="term" value="P:branched-chain amino acid catabolic process"/>
    <property type="evidence" value="ECO:0007669"/>
    <property type="project" value="TreeGrafter"/>
</dbReference>
<proteinExistence type="predicted"/>
<evidence type="ECO:0000256" key="1">
    <source>
        <dbReference type="ARBA" id="ARBA00023002"/>
    </source>
</evidence>
<dbReference type="Proteomes" id="UP000678237">
    <property type="component" value="Unassembled WGS sequence"/>
</dbReference>
<dbReference type="InterPro" id="IPR001017">
    <property type="entry name" value="DH_E1"/>
</dbReference>
<dbReference type="CDD" id="cd02000">
    <property type="entry name" value="TPP_E1_PDC_ADC_BCADC"/>
    <property type="match status" value="1"/>
</dbReference>
<comment type="caution">
    <text evidence="3">The sequence shown here is derived from an EMBL/GenBank/DDBJ whole genome shotgun (WGS) entry which is preliminary data.</text>
</comment>
<dbReference type="EMBL" id="DUGH01000012">
    <property type="protein sequence ID" value="HIH15867.1"/>
    <property type="molecule type" value="Genomic_DNA"/>
</dbReference>
<name>A0A7J4JIV8_9ARCH</name>
<dbReference type="PANTHER" id="PTHR43380:SF1">
    <property type="entry name" value="2-OXOISOVALERATE DEHYDROGENASE SUBUNIT ALPHA, MITOCHONDRIAL"/>
    <property type="match status" value="1"/>
</dbReference>
<reference evidence="4" key="3">
    <citation type="submission" date="2021-05" db="EMBL/GenBank/DDBJ databases">
        <title>Protein family content uncovers lineage relationships and bacterial pathway maintenance mechanisms in DPANN archaea.</title>
        <authorList>
            <person name="Castelle C.J."/>
            <person name="Meheust R."/>
            <person name="Jaffe A.L."/>
            <person name="Seitz K."/>
            <person name="Gong X."/>
            <person name="Baker B.J."/>
            <person name="Banfield J.F."/>
        </authorList>
    </citation>
    <scope>NUCLEOTIDE SEQUENCE</scope>
    <source>
        <strain evidence="4">RIFCSPLOWO2_01_FULL_58_19</strain>
    </source>
</reference>
<protein>
    <submittedName>
        <fullName evidence="3">Pyruvate dehydrogenase (Acetyl-transferring) E1 component subunit alpha</fullName>
    </submittedName>
</protein>
<evidence type="ECO:0000259" key="2">
    <source>
        <dbReference type="Pfam" id="PF00676"/>
    </source>
</evidence>
<reference evidence="5" key="1">
    <citation type="journal article" date="2020" name="bioRxiv">
        <title>A rank-normalized archaeal taxonomy based on genome phylogeny resolves widespread incomplete and uneven classifications.</title>
        <authorList>
            <person name="Rinke C."/>
            <person name="Chuvochina M."/>
            <person name="Mussig A.J."/>
            <person name="Chaumeil P.-A."/>
            <person name="Waite D.W."/>
            <person name="Whitman W.B."/>
            <person name="Parks D.H."/>
            <person name="Hugenholtz P."/>
        </authorList>
    </citation>
    <scope>NUCLEOTIDE SEQUENCE [LARGE SCALE GENOMIC DNA]</scope>
</reference>
<dbReference type="InterPro" id="IPR017596">
    <property type="entry name" value="PdhA/BkdA"/>
</dbReference>
<reference evidence="4" key="2">
    <citation type="submission" date="2021-03" db="EMBL/GenBank/DDBJ databases">
        <authorList>
            <person name="Jaffe A."/>
        </authorList>
    </citation>
    <scope>NUCLEOTIDE SEQUENCE</scope>
    <source>
        <strain evidence="4">RIFCSPLOWO2_01_FULL_58_19</strain>
    </source>
</reference>
<dbReference type="GO" id="GO:0016624">
    <property type="term" value="F:oxidoreductase activity, acting on the aldehyde or oxo group of donors, disulfide as acceptor"/>
    <property type="evidence" value="ECO:0007669"/>
    <property type="project" value="InterPro"/>
</dbReference>
<evidence type="ECO:0000313" key="4">
    <source>
        <dbReference type="EMBL" id="MBS3063207.1"/>
    </source>
</evidence>
<dbReference type="AlphaFoldDB" id="A0A7J4JIV8"/>
<accession>A0A7J4JIV8</accession>
<dbReference type="InterPro" id="IPR029061">
    <property type="entry name" value="THDP-binding"/>
</dbReference>
<dbReference type="NCBIfam" id="TIGR03181">
    <property type="entry name" value="PDH_E1_alph_x"/>
    <property type="match status" value="1"/>
</dbReference>
<dbReference type="SUPFAM" id="SSF52518">
    <property type="entry name" value="Thiamin diphosphate-binding fold (THDP-binding)"/>
    <property type="match status" value="1"/>
</dbReference>
<sequence>MDKDGKTDEKMMPKLSKEQVKEMLRWMVLARVFDDKCFKLQRQGRMGTYAQSTGQEACQIPVALAMQEQDWVFPCFREHPIILMRGFPMAQYLWYWGGDERGMKVPEDVNVFPVAVPVGTQMLHAVGYAWGSKLQGKDVATVTYFGDGGTSEGDFHEAMNFAGVFQTPTLFVCQNNQWAISVPRKKQTRAETLAQKALAYGFEGIQVDGNDVFAVYAAAKHALDKAHAGKGPTLLELMTYRMGDHTTSDDAKKYRPPEEIAYWRERDPIDRLKKYGKANGLWDEGFEQKCLDDAVATVEKAVEAYEAFPKPEPEDMFKYMYKEMTMDLTEQMAMLKRWLDEERQE</sequence>